<dbReference type="Proteomes" id="UP000774326">
    <property type="component" value="Unassembled WGS sequence"/>
</dbReference>
<name>A0A9P8Q8E2_WICPI</name>
<evidence type="ECO:0000313" key="2">
    <source>
        <dbReference type="EMBL" id="KAH3685856.1"/>
    </source>
</evidence>
<evidence type="ECO:0000256" key="1">
    <source>
        <dbReference type="SAM" id="Phobius"/>
    </source>
</evidence>
<keyword evidence="1" id="KW-0472">Membrane</keyword>
<organism evidence="2 3">
    <name type="scientific">Wickerhamomyces pijperi</name>
    <name type="common">Yeast</name>
    <name type="synonym">Pichia pijperi</name>
    <dbReference type="NCBI Taxonomy" id="599730"/>
    <lineage>
        <taxon>Eukaryota</taxon>
        <taxon>Fungi</taxon>
        <taxon>Dikarya</taxon>
        <taxon>Ascomycota</taxon>
        <taxon>Saccharomycotina</taxon>
        <taxon>Saccharomycetes</taxon>
        <taxon>Phaffomycetales</taxon>
        <taxon>Wickerhamomycetaceae</taxon>
        <taxon>Wickerhamomyces</taxon>
    </lineage>
</organism>
<dbReference type="AlphaFoldDB" id="A0A9P8Q8E2"/>
<gene>
    <name evidence="2" type="ORF">WICPIJ_003144</name>
</gene>
<sequence length="123" mass="13436">MCINRRTSLVQSLERWSLGENQSSGSLQAMDILLHVPLQPNSLQFLHGVSEQFSLLSLQGGDLLLVLFGVFAWSFLSQSVHFRQRVLSQVQKNLVILGGCGDTGGVNGHVLVDSGNVLEMSRS</sequence>
<comment type="caution">
    <text evidence="2">The sequence shown here is derived from an EMBL/GenBank/DDBJ whole genome shotgun (WGS) entry which is preliminary data.</text>
</comment>
<protein>
    <submittedName>
        <fullName evidence="2">Uncharacterized protein</fullName>
    </submittedName>
</protein>
<proteinExistence type="predicted"/>
<keyword evidence="3" id="KW-1185">Reference proteome</keyword>
<dbReference type="EMBL" id="JAEUBG010001747">
    <property type="protein sequence ID" value="KAH3685856.1"/>
    <property type="molecule type" value="Genomic_DNA"/>
</dbReference>
<evidence type="ECO:0000313" key="3">
    <source>
        <dbReference type="Proteomes" id="UP000774326"/>
    </source>
</evidence>
<reference evidence="2" key="2">
    <citation type="submission" date="2021-01" db="EMBL/GenBank/DDBJ databases">
        <authorList>
            <person name="Schikora-Tamarit M.A."/>
        </authorList>
    </citation>
    <scope>NUCLEOTIDE SEQUENCE</scope>
    <source>
        <strain evidence="2">CBS2887</strain>
    </source>
</reference>
<reference evidence="2" key="1">
    <citation type="journal article" date="2021" name="Open Biol.">
        <title>Shared evolutionary footprints suggest mitochondrial oxidative damage underlies multiple complex I losses in fungi.</title>
        <authorList>
            <person name="Schikora-Tamarit M.A."/>
            <person name="Marcet-Houben M."/>
            <person name="Nosek J."/>
            <person name="Gabaldon T."/>
        </authorList>
    </citation>
    <scope>NUCLEOTIDE SEQUENCE</scope>
    <source>
        <strain evidence="2">CBS2887</strain>
    </source>
</reference>
<accession>A0A9P8Q8E2</accession>
<keyword evidence="1" id="KW-1133">Transmembrane helix</keyword>
<feature type="transmembrane region" description="Helical" evidence="1">
    <location>
        <begin position="53"/>
        <end position="76"/>
    </location>
</feature>
<keyword evidence="1" id="KW-0812">Transmembrane</keyword>